<keyword evidence="2 5" id="KW-0728">SH3 domain</keyword>
<dbReference type="InterPro" id="IPR001478">
    <property type="entry name" value="PDZ"/>
</dbReference>
<feature type="compositionally biased region" description="Basic and acidic residues" evidence="6">
    <location>
        <begin position="292"/>
        <end position="307"/>
    </location>
</feature>
<sequence>MSRYAVVLMNGPPWGLRLQGTREPDQFLRVAKINPNSKAATAGVGEGDIVEKINGYNVQGTDLQQAQLLVKNAGKRLELHLKRSEENNRIPNGPQRRNREMENSTPGDLHWSWGSLYAGREEPTSSSKSQEPPQSQPPHYDVAHTYPTVDRNEDKSESLSSVGLGAGKNYVPAERDLHQTYVKHPRDDASVPERPLFRATYVEPMDDEYKEDGYGRRDKMEGFSPRRATSSSRALMQARYGDAAPRYETPAERYARHWNERYGTAVSGYMQADDSRNAPVEEPYASANTTGYRDDQYYHRPAQREGNSKGGQVKSIEESSRLSQQPVQGTSKNPTEGGSLYQARHVEVQADDDFAQESLSPASREVVEVFNPYSDSEKNDYNLPDSLHFKPIEADAVPHEKQPQEKQPPEKQPQETRFSATAEAKKLQNRRSHRAGKSYYTHRRPVSMATFIRNNRPSHGQAMFRKRHSWHAALQHEPRESPTSPVAKGYGSVTMIAGKMQQTGTGGAAGKSPKGKVSSVDMPTSGSVPPARQRERSPAKTEQRNVAPKRPETIVVDDVANEKMSLRTRAPSPTFNAVRASPTPGVWSPTCPTPPLETEGDTHLADEVNLKNQPHTWSPSNVPPSPTAARKGFKSIRVDLKGPQNRPQGPPPPTPEESYLWKPASGTASSTPPSSSWRSPSPSVSRRSPVPAPVAQTSASYRVDNAPKTTSSPIPWRASRSRSPSPNRPEVNGPTEQFVEARSSPVRINSPGKLISVEGRLVSPVASRPPRVLSPLVSQKEPPGRSPRSAAAAEVVQKAISPRLKKVSPSDSSETSLSPTTSSMAKKLTHSSSEVKVQVQHGRVNGVERSLSPESTSSLPKTESPTTTLLKHHRLPPEKREERHTEHVHDNANKLASGRYITPKTDLPDGAVYQEKIVEGDVVHTDTYYPMREPKTTKTYHVVDSKEVKFEGAGPQDESGMPTSTRSHRTTERLTGKSGVSTSTRASVENQKDWYKKMFKSMHDTGKKGVVFGDPVNNADLENSYKPTYSFPEDDKDVTRYREVEGEVQLQEEDESFRMRYSGEFSPTEFESATTAQAKPNRASISYEPRYARLGSSNNNNSSDKSGRRSPTVAPVNPGRIEDYTPGRGALGKPGKPHSQERRPSLEDELWYQFLVEKEQPLPFRIEDYEPGKSSILDKGREAAAKQSSIYNPYMEDKNVKQALKVSVTKAAQGETANSQAEEKPSRELYKQIQSGGDIPTMGLRKAAPEKPKDDSVFEPEVVQYRAPISREPVIGPIPGATRTTSTSRVSASSTSTGKRLSAAEQLGVKSAPPTKVKGPESPNATFKWSLDEYFRSIYSPESGGMPGEFNGPSRAEPGQRTEIRYQVQDNRDAARVMESARSRNEEELRWQREEERRQGRVGRRKVRGSSPTRPPFPVDALLAEIEGYVRELEAFQQWEGETGSQKAQLSPPPVPPPPVPPPPTEVQTPKEETSPTTEAPPVPPLPKKKGPPPDPPPRMDLLRKKISRKEELNRILEEERRKKMVEEEAQQRARKHSANAERPVVVPSNRYDDTQVTPPTKISIEVKKEPSPPSFEASPEILHAQRVRPVHVGALPLTTHNNNEQSGLRAHARALYPFKAQNSKELSFKKGDVIYLTRQVDKNWYEGEHNGYVGIFPVNYIEVITSLEEAQKTASQGSEGSARAKYSFVGETQVELSLKKNDIVTLLRRVDSNWYEGQIGNRQGIFPVSYVEVFKEPGDSTPTDLSPPAQPQSYIHKASPPVARKPISPRAQRTPSPQVPNQQFYSNNRDNYVYNGGPHPRSAPPPQHHVPPPQHVSPPQHISPPQHVPPQHVSPPVQTHANAMPPPPSGEKYRAIYSYHPQNEDELELTEDDVVLVMEKCDDGWYVGTSQRTGQFGTFPGNYVVEICRAGSPHKLVPWDKSQPWTSQMAHNSYVCESLALPFSPALHSKVTRGVTSLTPSCAVTVTPEMLYL</sequence>
<feature type="region of interest" description="Disordered" evidence="6">
    <location>
        <begin position="1437"/>
        <end position="1516"/>
    </location>
</feature>
<dbReference type="KEGG" id="bbel:109466753"/>
<evidence type="ECO:0000259" key="9">
    <source>
        <dbReference type="PROSITE" id="PS50831"/>
    </source>
</evidence>
<evidence type="ECO:0000256" key="5">
    <source>
        <dbReference type="PROSITE-ProRule" id="PRU00192"/>
    </source>
</evidence>
<feature type="compositionally biased region" description="Low complexity" evidence="6">
    <location>
        <begin position="1281"/>
        <end position="1297"/>
    </location>
</feature>
<dbReference type="SMART" id="SM00459">
    <property type="entry name" value="Sorb"/>
    <property type="match status" value="1"/>
</dbReference>
<feature type="compositionally biased region" description="Pro residues" evidence="6">
    <location>
        <begin position="1802"/>
        <end position="1817"/>
    </location>
</feature>
<feature type="compositionally biased region" description="Basic and acidic residues" evidence="6">
    <location>
        <begin position="600"/>
        <end position="609"/>
    </location>
</feature>
<feature type="domain" description="SoHo" evidence="9">
    <location>
        <begin position="944"/>
        <end position="1034"/>
    </location>
</feature>
<feature type="domain" description="SH3" evidence="7">
    <location>
        <begin position="1678"/>
        <end position="1737"/>
    </location>
</feature>
<evidence type="ECO:0000259" key="7">
    <source>
        <dbReference type="PROSITE" id="PS50002"/>
    </source>
</evidence>
<keyword evidence="3" id="KW-0677">Repeat</keyword>
<dbReference type="Pfam" id="PF00018">
    <property type="entry name" value="SH3_1"/>
    <property type="match status" value="1"/>
</dbReference>
<evidence type="ECO:0000256" key="1">
    <source>
        <dbReference type="ARBA" id="ARBA00004282"/>
    </source>
</evidence>
<dbReference type="CDD" id="cd11780">
    <property type="entry name" value="SH3_Sorbs_3"/>
    <property type="match status" value="1"/>
</dbReference>
<dbReference type="SUPFAM" id="SSF50156">
    <property type="entry name" value="PDZ domain-like"/>
    <property type="match status" value="1"/>
</dbReference>
<dbReference type="PANTHER" id="PTHR14167:SF116">
    <property type="entry name" value="CAP, ISOFORM AC"/>
    <property type="match status" value="1"/>
</dbReference>
<evidence type="ECO:0000313" key="11">
    <source>
        <dbReference type="RefSeq" id="XP_019620085.1"/>
    </source>
</evidence>
<dbReference type="Pfam" id="PF00595">
    <property type="entry name" value="PDZ"/>
    <property type="match status" value="1"/>
</dbReference>
<dbReference type="GeneID" id="109466753"/>
<feature type="compositionally biased region" description="Basic and acidic residues" evidence="6">
    <location>
        <begin position="1247"/>
        <end position="1256"/>
    </location>
</feature>
<dbReference type="PRINTS" id="PR00452">
    <property type="entry name" value="SH3DOMAIN"/>
</dbReference>
<feature type="compositionally biased region" description="Basic and acidic residues" evidence="6">
    <location>
        <begin position="532"/>
        <end position="543"/>
    </location>
</feature>
<dbReference type="SMART" id="SM00228">
    <property type="entry name" value="PDZ"/>
    <property type="match status" value="1"/>
</dbReference>
<feature type="compositionally biased region" description="Polar residues" evidence="6">
    <location>
        <begin position="1069"/>
        <end position="1078"/>
    </location>
</feature>
<dbReference type="InterPro" id="IPR001452">
    <property type="entry name" value="SH3_domain"/>
</dbReference>
<feature type="compositionally biased region" description="Pro residues" evidence="6">
    <location>
        <begin position="1451"/>
        <end position="1465"/>
    </location>
</feature>
<feature type="compositionally biased region" description="Low complexity" evidence="6">
    <location>
        <begin position="124"/>
        <end position="133"/>
    </location>
</feature>
<feature type="region of interest" description="Disordered" evidence="6">
    <location>
        <begin position="1738"/>
        <end position="1854"/>
    </location>
</feature>
<feature type="region of interest" description="Disordered" evidence="6">
    <location>
        <begin position="1340"/>
        <end position="1420"/>
    </location>
</feature>
<dbReference type="PROSITE" id="PS50831">
    <property type="entry name" value="SOHO"/>
    <property type="match status" value="1"/>
</dbReference>
<dbReference type="PROSITE" id="PS50106">
    <property type="entry name" value="PDZ"/>
    <property type="match status" value="1"/>
</dbReference>
<feature type="compositionally biased region" description="Polar residues" evidence="6">
    <location>
        <begin position="978"/>
        <end position="987"/>
    </location>
</feature>
<evidence type="ECO:0000256" key="6">
    <source>
        <dbReference type="SAM" id="MobiDB-lite"/>
    </source>
</evidence>
<dbReference type="PRINTS" id="PR00499">
    <property type="entry name" value="P67PHOX"/>
</dbReference>
<feature type="compositionally biased region" description="Polar residues" evidence="6">
    <location>
        <begin position="321"/>
        <end position="336"/>
    </location>
</feature>
<feature type="domain" description="SH3" evidence="7">
    <location>
        <begin position="1608"/>
        <end position="1667"/>
    </location>
</feature>
<feature type="compositionally biased region" description="Low complexity" evidence="6">
    <location>
        <begin position="711"/>
        <end position="729"/>
    </location>
</feature>
<dbReference type="PROSITE" id="PS50002">
    <property type="entry name" value="SH3"/>
    <property type="match status" value="3"/>
</dbReference>
<dbReference type="SMART" id="SM00326">
    <property type="entry name" value="SH3"/>
    <property type="match status" value="3"/>
</dbReference>
<dbReference type="CDD" id="cd11781">
    <property type="entry name" value="SH3_Sorbs_1"/>
    <property type="match status" value="1"/>
</dbReference>
<feature type="compositionally biased region" description="Basic and acidic residues" evidence="6">
    <location>
        <begin position="211"/>
        <end position="221"/>
    </location>
</feature>
<feature type="region of interest" description="Disordered" evidence="6">
    <location>
        <begin position="951"/>
        <end position="987"/>
    </location>
</feature>
<evidence type="ECO:0000256" key="4">
    <source>
        <dbReference type="ARBA" id="ARBA00022949"/>
    </source>
</evidence>
<dbReference type="InterPro" id="IPR050384">
    <property type="entry name" value="Endophilin_SH3RF"/>
</dbReference>
<dbReference type="FunFam" id="2.30.30.40:FF:000001">
    <property type="entry name" value="Sorbin and SH3 domain-containing protein 1 isoform 2"/>
    <property type="match status" value="1"/>
</dbReference>
<dbReference type="SUPFAM" id="SSF50044">
    <property type="entry name" value="SH3-domain"/>
    <property type="match status" value="3"/>
</dbReference>
<evidence type="ECO:0000256" key="2">
    <source>
        <dbReference type="ARBA" id="ARBA00022443"/>
    </source>
</evidence>
<evidence type="ECO:0000313" key="10">
    <source>
        <dbReference type="Proteomes" id="UP000515135"/>
    </source>
</evidence>
<accession>A0A6P4XTV9</accession>
<proteinExistence type="predicted"/>
<reference evidence="11" key="1">
    <citation type="submission" date="2025-08" db="UniProtKB">
        <authorList>
            <consortium name="RefSeq"/>
        </authorList>
    </citation>
    <scope>IDENTIFICATION</scope>
    <source>
        <tissue evidence="11">Gonad</tissue>
    </source>
</reference>
<dbReference type="Gene3D" id="2.30.30.40">
    <property type="entry name" value="SH3 Domains"/>
    <property type="match status" value="3"/>
</dbReference>
<feature type="compositionally biased region" description="Polar residues" evidence="6">
    <location>
        <begin position="610"/>
        <end position="620"/>
    </location>
</feature>
<feature type="compositionally biased region" description="Polar residues" evidence="6">
    <location>
        <begin position="1772"/>
        <end position="1791"/>
    </location>
</feature>
<feature type="compositionally biased region" description="Basic and acidic residues" evidence="6">
    <location>
        <begin position="398"/>
        <end position="414"/>
    </location>
</feature>
<feature type="compositionally biased region" description="Polar residues" evidence="6">
    <location>
        <begin position="852"/>
        <end position="869"/>
    </location>
</feature>
<name>A0A6P4XTV9_BRABE</name>
<organism evidence="10 11">
    <name type="scientific">Branchiostoma belcheri</name>
    <name type="common">Amphioxus</name>
    <dbReference type="NCBI Taxonomy" id="7741"/>
    <lineage>
        <taxon>Eukaryota</taxon>
        <taxon>Metazoa</taxon>
        <taxon>Chordata</taxon>
        <taxon>Cephalochordata</taxon>
        <taxon>Leptocardii</taxon>
        <taxon>Amphioxiformes</taxon>
        <taxon>Branchiostomatidae</taxon>
        <taxon>Branchiostoma</taxon>
    </lineage>
</organism>
<dbReference type="Gene3D" id="2.30.42.10">
    <property type="match status" value="1"/>
</dbReference>
<evidence type="ECO:0000256" key="3">
    <source>
        <dbReference type="ARBA" id="ARBA00022737"/>
    </source>
</evidence>
<feature type="region of interest" description="Disordered" evidence="6">
    <location>
        <begin position="281"/>
        <end position="341"/>
    </location>
</feature>
<feature type="region of interest" description="Disordered" evidence="6">
    <location>
        <begin position="208"/>
        <end position="233"/>
    </location>
</feature>
<feature type="region of interest" description="Disordered" evidence="6">
    <location>
        <begin position="1212"/>
        <end position="1326"/>
    </location>
</feature>
<dbReference type="Pfam" id="PF14604">
    <property type="entry name" value="SH3_9"/>
    <property type="match status" value="2"/>
</dbReference>
<feature type="compositionally biased region" description="Basic and acidic residues" evidence="6">
    <location>
        <begin position="1501"/>
        <end position="1516"/>
    </location>
</feature>
<gene>
    <name evidence="11" type="primary">LOC109466753</name>
</gene>
<feature type="compositionally biased region" description="Basic and acidic residues" evidence="6">
    <location>
        <begin position="1221"/>
        <end position="1230"/>
    </location>
</feature>
<feature type="compositionally biased region" description="Low complexity" evidence="6">
    <location>
        <begin position="809"/>
        <end position="823"/>
    </location>
</feature>
<dbReference type="PANTHER" id="PTHR14167">
    <property type="entry name" value="SH3 DOMAIN-CONTAINING"/>
    <property type="match status" value="1"/>
</dbReference>
<feature type="compositionally biased region" description="Low complexity" evidence="6">
    <location>
        <begin position="663"/>
        <end position="689"/>
    </location>
</feature>
<feature type="region of interest" description="Disordered" evidence="6">
    <location>
        <begin position="398"/>
        <end position="419"/>
    </location>
</feature>
<dbReference type="CDD" id="cd11782">
    <property type="entry name" value="SH3_Sorbs_2"/>
    <property type="match status" value="1"/>
</dbReference>
<dbReference type="InterPro" id="IPR036028">
    <property type="entry name" value="SH3-like_dom_sf"/>
</dbReference>
<dbReference type="Proteomes" id="UP000515135">
    <property type="component" value="Unplaced"/>
</dbReference>
<feature type="region of interest" description="Disordered" evidence="6">
    <location>
        <begin position="1064"/>
        <end position="1145"/>
    </location>
</feature>
<feature type="region of interest" description="Disordered" evidence="6">
    <location>
        <begin position="502"/>
        <end position="553"/>
    </location>
</feature>
<feature type="compositionally biased region" description="Basic and acidic residues" evidence="6">
    <location>
        <begin position="1358"/>
        <end position="1399"/>
    </location>
</feature>
<comment type="subcellular location">
    <subcellularLocation>
        <location evidence="1">Cell junction</location>
    </subcellularLocation>
</comment>
<feature type="domain" description="PDZ" evidence="8">
    <location>
        <begin position="10"/>
        <end position="85"/>
    </location>
</feature>
<dbReference type="RefSeq" id="XP_019620085.1">
    <property type="nucleotide sequence ID" value="XM_019764526.1"/>
</dbReference>
<dbReference type="InterPro" id="IPR003127">
    <property type="entry name" value="SoHo_dom"/>
</dbReference>
<keyword evidence="4" id="KW-0965">Cell junction</keyword>
<dbReference type="OrthoDB" id="19092at2759"/>
<feature type="region of interest" description="Disordered" evidence="6">
    <location>
        <begin position="80"/>
        <end position="145"/>
    </location>
</feature>
<feature type="domain" description="SH3" evidence="7">
    <location>
        <begin position="1849"/>
        <end position="1910"/>
    </location>
</feature>
<feature type="region of interest" description="Disordered" evidence="6">
    <location>
        <begin position="565"/>
        <end position="902"/>
    </location>
</feature>
<evidence type="ECO:0000259" key="8">
    <source>
        <dbReference type="PROSITE" id="PS50106"/>
    </source>
</evidence>
<feature type="compositionally biased region" description="Basic and acidic residues" evidence="6">
    <location>
        <begin position="875"/>
        <end position="892"/>
    </location>
</feature>
<feature type="compositionally biased region" description="Low complexity" evidence="6">
    <location>
        <begin position="1818"/>
        <end position="1839"/>
    </location>
</feature>
<protein>
    <submittedName>
        <fullName evidence="11">Serine/arginine repetitive matrix protein 2-like isoform X1</fullName>
    </submittedName>
</protein>
<dbReference type="InterPro" id="IPR036034">
    <property type="entry name" value="PDZ_sf"/>
</dbReference>
<dbReference type="GO" id="GO:0070161">
    <property type="term" value="C:anchoring junction"/>
    <property type="evidence" value="ECO:0007669"/>
    <property type="project" value="UniProtKB-SubCell"/>
</dbReference>
<keyword evidence="10" id="KW-1185">Reference proteome</keyword>